<keyword evidence="2" id="KW-1185">Reference proteome</keyword>
<evidence type="ECO:0000313" key="2">
    <source>
        <dbReference type="Proteomes" id="UP000321794"/>
    </source>
</evidence>
<comment type="caution">
    <text evidence="1">The sequence shown here is derived from an EMBL/GenBank/DDBJ whole genome shotgun (WGS) entry which is preliminary data.</text>
</comment>
<name>A0ABQ0WVN2_9LACO</name>
<gene>
    <name evidence="1" type="ORF">LZY01_06960</name>
</gene>
<accession>A0ABQ0WVN2</accession>
<proteinExistence type="predicted"/>
<dbReference type="Proteomes" id="UP000321794">
    <property type="component" value="Unassembled WGS sequence"/>
</dbReference>
<protein>
    <submittedName>
        <fullName evidence="1">Uncharacterized protein</fullName>
    </submittedName>
</protein>
<organism evidence="1 2">
    <name type="scientific">Levilactobacillus zymae</name>
    <dbReference type="NCBI Taxonomy" id="267363"/>
    <lineage>
        <taxon>Bacteria</taxon>
        <taxon>Bacillati</taxon>
        <taxon>Bacillota</taxon>
        <taxon>Bacilli</taxon>
        <taxon>Lactobacillales</taxon>
        <taxon>Lactobacillaceae</taxon>
        <taxon>Levilactobacillus</taxon>
    </lineage>
</organism>
<dbReference type="EMBL" id="BJZK01000004">
    <property type="protein sequence ID" value="GEO71528.1"/>
    <property type="molecule type" value="Genomic_DNA"/>
</dbReference>
<sequence length="55" mass="5885">MSSGVKFVLAGVFCQLEPQTQVGLQDLNYGLEAVPTPFQPISDWPGGAESSKLVF</sequence>
<reference evidence="1 2" key="1">
    <citation type="submission" date="2019-07" db="EMBL/GenBank/DDBJ databases">
        <title>Whole genome shotgun sequence of Lactobacillus zymae NBRC 107157.</title>
        <authorList>
            <person name="Hosoyama A."/>
            <person name="Uohara A."/>
            <person name="Ohji S."/>
            <person name="Ichikawa N."/>
        </authorList>
    </citation>
    <scope>NUCLEOTIDE SEQUENCE [LARGE SCALE GENOMIC DNA]</scope>
    <source>
        <strain evidence="1 2">NBRC 107157</strain>
    </source>
</reference>
<evidence type="ECO:0000313" key="1">
    <source>
        <dbReference type="EMBL" id="GEO71528.1"/>
    </source>
</evidence>